<comment type="subcellular location">
    <subcellularLocation>
        <location evidence="1 11">Nucleus</location>
    </subcellularLocation>
</comment>
<reference evidence="12" key="1">
    <citation type="submission" date="2018-11" db="EMBL/GenBank/DDBJ databases">
        <authorList>
            <person name="Alioto T."/>
            <person name="Alioto T."/>
        </authorList>
    </citation>
    <scope>NUCLEOTIDE SEQUENCE</scope>
</reference>
<dbReference type="SUPFAM" id="SSF140718">
    <property type="entry name" value="Mediator hinge subcomplex-like"/>
    <property type="match status" value="1"/>
</dbReference>
<keyword evidence="4 11" id="KW-0805">Transcription regulation</keyword>
<evidence type="ECO:0000256" key="1">
    <source>
        <dbReference type="ARBA" id="ARBA00004123"/>
    </source>
</evidence>
<comment type="function">
    <text evidence="9 11">Component of the Mediator complex, a coactivator involved in the regulated transcription of nearly all RNA polymerase II-dependent genes. Mediator functions as a bridge to convey information from gene-specific regulatory proteins to the basal RNA polymerase II transcription machinery. Mediator is recruited to promoters by direct interactions with regulatory proteins and serves as a scaffold for the assembly of a functional preinitiation complex with RNA polymerase II and the general transcription factors.</text>
</comment>
<accession>A0A8B6H680</accession>
<evidence type="ECO:0000313" key="12">
    <source>
        <dbReference type="EMBL" id="VDI75011.1"/>
    </source>
</evidence>
<proteinExistence type="inferred from homology"/>
<evidence type="ECO:0000256" key="11">
    <source>
        <dbReference type="RuleBase" id="RU364145"/>
    </source>
</evidence>
<comment type="subunit">
    <text evidence="11">Component of the Mediator complex.</text>
</comment>
<evidence type="ECO:0000256" key="3">
    <source>
        <dbReference type="ARBA" id="ARBA00020636"/>
    </source>
</evidence>
<dbReference type="GO" id="GO:0003712">
    <property type="term" value="F:transcription coregulator activity"/>
    <property type="evidence" value="ECO:0007669"/>
    <property type="project" value="InterPro"/>
</dbReference>
<comment type="similarity">
    <text evidence="2 11">Belongs to the Mediator complex subunit 9 family.</text>
</comment>
<keyword evidence="6 11" id="KW-0010">Activator</keyword>
<dbReference type="PANTHER" id="PTHR20844:SF0">
    <property type="entry name" value="MEDIATOR OF RNA POLYMERASE II TRANSCRIPTION SUBUNIT 9"/>
    <property type="match status" value="1"/>
</dbReference>
<keyword evidence="5" id="KW-0175">Coiled coil</keyword>
<name>A0A8B6H680_MYTGA</name>
<evidence type="ECO:0000256" key="4">
    <source>
        <dbReference type="ARBA" id="ARBA00023015"/>
    </source>
</evidence>
<gene>
    <name evidence="11" type="primary">MED9</name>
    <name evidence="12" type="ORF">MGAL_10B014698</name>
</gene>
<evidence type="ECO:0000256" key="2">
    <source>
        <dbReference type="ARBA" id="ARBA00008089"/>
    </source>
</evidence>
<evidence type="ECO:0000256" key="8">
    <source>
        <dbReference type="ARBA" id="ARBA00023242"/>
    </source>
</evidence>
<dbReference type="InterPro" id="IPR011425">
    <property type="entry name" value="Med9"/>
</dbReference>
<comment type="caution">
    <text evidence="12">The sequence shown here is derived from an EMBL/GenBank/DDBJ whole genome shotgun (WGS) entry which is preliminary data.</text>
</comment>
<keyword evidence="13" id="KW-1185">Reference proteome</keyword>
<dbReference type="EMBL" id="UYJE01009620">
    <property type="protein sequence ID" value="VDI75011.1"/>
    <property type="molecule type" value="Genomic_DNA"/>
</dbReference>
<evidence type="ECO:0000313" key="13">
    <source>
        <dbReference type="Proteomes" id="UP000596742"/>
    </source>
</evidence>
<dbReference type="InterPro" id="IPR037212">
    <property type="entry name" value="Med7/Med21-like"/>
</dbReference>
<protein>
    <recommendedName>
        <fullName evidence="3 11">Mediator of RNA polymerase II transcription subunit 9</fullName>
    </recommendedName>
    <alternativeName>
        <fullName evidence="10 11">Mediator complex subunit 9</fullName>
    </alternativeName>
</protein>
<sequence>MGDTGEQELNFLPLISDLLKSVEKESGDVNTKMTELKTKLDKAREFVEKMPGIQQSQSEQIKQIDILRNQLTVKTALLEKYKSMDKFDLSS</sequence>
<dbReference type="PANTHER" id="PTHR20844">
    <property type="entry name" value="MEDIATOR OF RNA POLYMERASE II TRANSCRIPTION, SUBUNIT 9"/>
    <property type="match status" value="1"/>
</dbReference>
<dbReference type="AlphaFoldDB" id="A0A8B6H680"/>
<dbReference type="InterPro" id="IPR039242">
    <property type="entry name" value="MED9_metazoa"/>
</dbReference>
<dbReference type="Proteomes" id="UP000596742">
    <property type="component" value="Unassembled WGS sequence"/>
</dbReference>
<organism evidence="12 13">
    <name type="scientific">Mytilus galloprovincialis</name>
    <name type="common">Mediterranean mussel</name>
    <dbReference type="NCBI Taxonomy" id="29158"/>
    <lineage>
        <taxon>Eukaryota</taxon>
        <taxon>Metazoa</taxon>
        <taxon>Spiralia</taxon>
        <taxon>Lophotrochozoa</taxon>
        <taxon>Mollusca</taxon>
        <taxon>Bivalvia</taxon>
        <taxon>Autobranchia</taxon>
        <taxon>Pteriomorphia</taxon>
        <taxon>Mytilida</taxon>
        <taxon>Mytiloidea</taxon>
        <taxon>Mytilidae</taxon>
        <taxon>Mytilinae</taxon>
        <taxon>Mytilus</taxon>
    </lineage>
</organism>
<evidence type="ECO:0000256" key="6">
    <source>
        <dbReference type="ARBA" id="ARBA00023159"/>
    </source>
</evidence>
<evidence type="ECO:0000256" key="9">
    <source>
        <dbReference type="ARBA" id="ARBA00025687"/>
    </source>
</evidence>
<evidence type="ECO:0000256" key="5">
    <source>
        <dbReference type="ARBA" id="ARBA00023054"/>
    </source>
</evidence>
<dbReference type="Pfam" id="PF07544">
    <property type="entry name" value="Med9"/>
    <property type="match status" value="1"/>
</dbReference>
<keyword evidence="7 11" id="KW-0804">Transcription</keyword>
<dbReference type="GO" id="GO:0016592">
    <property type="term" value="C:mediator complex"/>
    <property type="evidence" value="ECO:0007669"/>
    <property type="project" value="InterPro"/>
</dbReference>
<dbReference type="GO" id="GO:0006357">
    <property type="term" value="P:regulation of transcription by RNA polymerase II"/>
    <property type="evidence" value="ECO:0007669"/>
    <property type="project" value="InterPro"/>
</dbReference>
<dbReference type="OrthoDB" id="5950777at2759"/>
<evidence type="ECO:0000256" key="7">
    <source>
        <dbReference type="ARBA" id="ARBA00023163"/>
    </source>
</evidence>
<evidence type="ECO:0000256" key="10">
    <source>
        <dbReference type="ARBA" id="ARBA00031260"/>
    </source>
</evidence>
<keyword evidence="8 11" id="KW-0539">Nucleus</keyword>